<name>A0AAU9VMW0_9CNID</name>
<evidence type="ECO:0000256" key="3">
    <source>
        <dbReference type="PROSITE-ProRule" id="PRU00059"/>
    </source>
</evidence>
<evidence type="ECO:0000256" key="2">
    <source>
        <dbReference type="ARBA" id="ARBA00023157"/>
    </source>
</evidence>
<dbReference type="EMBL" id="CALNXJ010000001">
    <property type="protein sequence ID" value="CAH3031548.1"/>
    <property type="molecule type" value="Genomic_DNA"/>
</dbReference>
<gene>
    <name evidence="5" type="ORF">PMEA_00000254</name>
</gene>
<feature type="domain" description="CUB" evidence="4">
    <location>
        <begin position="54"/>
        <end position="125"/>
    </location>
</feature>
<dbReference type="InterPro" id="IPR000859">
    <property type="entry name" value="CUB_dom"/>
</dbReference>
<dbReference type="InterPro" id="IPR036179">
    <property type="entry name" value="Ig-like_dom_sf"/>
</dbReference>
<dbReference type="InterPro" id="IPR035914">
    <property type="entry name" value="Sperma_CUB_dom_sf"/>
</dbReference>
<evidence type="ECO:0000259" key="4">
    <source>
        <dbReference type="PROSITE" id="PS01180"/>
    </source>
</evidence>
<evidence type="ECO:0000256" key="1">
    <source>
        <dbReference type="ARBA" id="ARBA00022737"/>
    </source>
</evidence>
<evidence type="ECO:0000313" key="5">
    <source>
        <dbReference type="EMBL" id="CAH3031548.1"/>
    </source>
</evidence>
<dbReference type="AlphaFoldDB" id="A0AAU9VMW0"/>
<dbReference type="SUPFAM" id="SSF49854">
    <property type="entry name" value="Spermadhesin, CUB domain"/>
    <property type="match status" value="5"/>
</dbReference>
<dbReference type="CDD" id="cd00041">
    <property type="entry name" value="CUB"/>
    <property type="match status" value="5"/>
</dbReference>
<dbReference type="Proteomes" id="UP001159428">
    <property type="component" value="Unassembled WGS sequence"/>
</dbReference>
<accession>A0AAU9VMW0</accession>
<dbReference type="Pfam" id="PF00431">
    <property type="entry name" value="CUB"/>
    <property type="match status" value="5"/>
</dbReference>
<feature type="domain" description="CUB" evidence="4">
    <location>
        <begin position="261"/>
        <end position="354"/>
    </location>
</feature>
<proteinExistence type="predicted"/>
<reference evidence="5 6" key="1">
    <citation type="submission" date="2022-05" db="EMBL/GenBank/DDBJ databases">
        <authorList>
            <consortium name="Genoscope - CEA"/>
            <person name="William W."/>
        </authorList>
    </citation>
    <scope>NUCLEOTIDE SEQUENCE [LARGE SCALE GENOMIC DNA]</scope>
</reference>
<protein>
    <recommendedName>
        <fullName evidence="4">CUB domain-containing protein</fullName>
    </recommendedName>
</protein>
<keyword evidence="6" id="KW-1185">Reference proteome</keyword>
<feature type="domain" description="CUB" evidence="4">
    <location>
        <begin position="154"/>
        <end position="261"/>
    </location>
</feature>
<feature type="domain" description="CUB" evidence="4">
    <location>
        <begin position="360"/>
        <end position="467"/>
    </location>
</feature>
<dbReference type="SMART" id="SM00042">
    <property type="entry name" value="CUB"/>
    <property type="match status" value="5"/>
</dbReference>
<dbReference type="Gene3D" id="2.60.120.290">
    <property type="entry name" value="Spermadhesin, CUB domain"/>
    <property type="match status" value="5"/>
</dbReference>
<dbReference type="FunFam" id="2.60.120.290:FF:000005">
    <property type="entry name" value="Procollagen C-endopeptidase enhancer 1"/>
    <property type="match status" value="1"/>
</dbReference>
<sequence>MIKLTLTSGIFLSECTTGFALSFLEFMKKHLFPLSFLNNHTSHIIHRLIVLVEIRGCGSLRNNSLQSPGYPSKYPRNMNCVYQIAIPQGMAMRIYFEKFELEDSLECRFDYVEIFNQKYCGEKTGTRMEIRGGYAVIKFHSASDIQRGRFSLLFTSILPSCGSLRNNSLQSPGYPDKYPTNMDCGYQIAIPQGMAMRLSFEYFELEDSLACSFDYVEIFNQKYCGEKTGTTIEISGDYAVIRFYSDSSVQKGGFSLLFSTISPSCGSLRNNSLQSPGYPNKYPNMDCVYQIAIPQGMAIRMHFEYFELEDSWECRFDYVEIFNQKYCGKMTGTTIEISGDYAVIRFHSDSSVQGGFSLLFSTVLSSCGSLKNNSLQSPGYPNKYPRNMDCVYQIVIPQGMATRMYFEYFELEDSWECRFDYVEIFNQKYCGEKTGTTIEISGDYAVIRFHSDSIVQGGGFSLLFTTVLPSPPNISMPVLVEASPGDEVTCLVTGSHPMYTTILSDSRVLVNTTSMATFRFGEEGNYTCMASSKYGTDLKMFSVIFPGCGSLRNNSLQSPGYPNKYPINMDCVYQIAIPQGMAMRMHFEYFELEDSFECSFDYVEISNYKYCGEMTGTTIEITGYNAVITFYSDFGVQEGGFSLLFNTVLPSVPPNISMPVFMEAFPGAQVTCSVTGSHPMYTTILSDSRVLVNTTSMATFWFEEEGNYTCMVSSKYGTDLKMFSVIFPDRP</sequence>
<feature type="domain" description="CUB" evidence="4">
    <location>
        <begin position="528"/>
        <end position="648"/>
    </location>
</feature>
<keyword evidence="1" id="KW-0677">Repeat</keyword>
<evidence type="ECO:0000313" key="6">
    <source>
        <dbReference type="Proteomes" id="UP001159428"/>
    </source>
</evidence>
<comment type="caution">
    <text evidence="5">The sequence shown here is derived from an EMBL/GenBank/DDBJ whole genome shotgun (WGS) entry which is preliminary data.</text>
</comment>
<dbReference type="PROSITE" id="PS01180">
    <property type="entry name" value="CUB"/>
    <property type="match status" value="5"/>
</dbReference>
<organism evidence="5 6">
    <name type="scientific">Pocillopora meandrina</name>
    <dbReference type="NCBI Taxonomy" id="46732"/>
    <lineage>
        <taxon>Eukaryota</taxon>
        <taxon>Metazoa</taxon>
        <taxon>Cnidaria</taxon>
        <taxon>Anthozoa</taxon>
        <taxon>Hexacorallia</taxon>
        <taxon>Scleractinia</taxon>
        <taxon>Astrocoeniina</taxon>
        <taxon>Pocilloporidae</taxon>
        <taxon>Pocillopora</taxon>
    </lineage>
</organism>
<comment type="caution">
    <text evidence="3">Lacks conserved residue(s) required for the propagation of feature annotation.</text>
</comment>
<dbReference type="SUPFAM" id="SSF48726">
    <property type="entry name" value="Immunoglobulin"/>
    <property type="match status" value="2"/>
</dbReference>
<keyword evidence="2" id="KW-1015">Disulfide bond</keyword>
<dbReference type="PANTHER" id="PTHR24251">
    <property type="entry name" value="OVOCHYMASE-RELATED"/>
    <property type="match status" value="1"/>
</dbReference>